<feature type="compositionally biased region" description="Low complexity" evidence="2">
    <location>
        <begin position="222"/>
        <end position="235"/>
    </location>
</feature>
<feature type="domain" description="Hpc2-related" evidence="3">
    <location>
        <begin position="90"/>
        <end position="136"/>
    </location>
</feature>
<feature type="region of interest" description="Disordered" evidence="2">
    <location>
        <begin position="814"/>
        <end position="848"/>
    </location>
</feature>
<feature type="region of interest" description="Disordered" evidence="2">
    <location>
        <begin position="429"/>
        <end position="487"/>
    </location>
</feature>
<protein>
    <recommendedName>
        <fullName evidence="3">Hpc2-related domain-containing protein</fullName>
    </recommendedName>
</protein>
<evidence type="ECO:0000256" key="2">
    <source>
        <dbReference type="SAM" id="MobiDB-lite"/>
    </source>
</evidence>
<feature type="compositionally biased region" description="Low complexity" evidence="2">
    <location>
        <begin position="281"/>
        <end position="295"/>
    </location>
</feature>
<comment type="caution">
    <text evidence="4">The sequence shown here is derived from an EMBL/GenBank/DDBJ whole genome shotgun (WGS) entry which is preliminary data.</text>
</comment>
<evidence type="ECO:0000259" key="3">
    <source>
        <dbReference type="Pfam" id="PF08729"/>
    </source>
</evidence>
<organism evidence="4 5">
    <name type="scientific">Pristionchus entomophagus</name>
    <dbReference type="NCBI Taxonomy" id="358040"/>
    <lineage>
        <taxon>Eukaryota</taxon>
        <taxon>Metazoa</taxon>
        <taxon>Ecdysozoa</taxon>
        <taxon>Nematoda</taxon>
        <taxon>Chromadorea</taxon>
        <taxon>Rhabditida</taxon>
        <taxon>Rhabditina</taxon>
        <taxon>Diplogasteromorpha</taxon>
        <taxon>Diplogasteroidea</taxon>
        <taxon>Neodiplogasteridae</taxon>
        <taxon>Pristionchus</taxon>
    </lineage>
</organism>
<dbReference type="GO" id="GO:0006325">
    <property type="term" value="P:chromatin organization"/>
    <property type="evidence" value="ECO:0007669"/>
    <property type="project" value="TreeGrafter"/>
</dbReference>
<feature type="compositionally biased region" description="Gly residues" evidence="2">
    <location>
        <begin position="437"/>
        <end position="450"/>
    </location>
</feature>
<gene>
    <name evidence="4" type="ORF">PENTCL1PPCAC_10597</name>
</gene>
<dbReference type="InterPro" id="IPR014840">
    <property type="entry name" value="HRD"/>
</dbReference>
<dbReference type="GO" id="GO:0005634">
    <property type="term" value="C:nucleus"/>
    <property type="evidence" value="ECO:0007669"/>
    <property type="project" value="TreeGrafter"/>
</dbReference>
<evidence type="ECO:0000313" key="4">
    <source>
        <dbReference type="EMBL" id="GMS88422.1"/>
    </source>
</evidence>
<dbReference type="PANTHER" id="PTHR21669:SF28">
    <property type="entry name" value="YEMANUCLEIN"/>
    <property type="match status" value="1"/>
</dbReference>
<dbReference type="EMBL" id="BTSX01000003">
    <property type="protein sequence ID" value="GMS88422.1"/>
    <property type="molecule type" value="Genomic_DNA"/>
</dbReference>
<dbReference type="Proteomes" id="UP001432027">
    <property type="component" value="Unassembled WGS sequence"/>
</dbReference>
<proteinExistence type="predicted"/>
<feature type="compositionally biased region" description="Basic and acidic residues" evidence="2">
    <location>
        <begin position="161"/>
        <end position="189"/>
    </location>
</feature>
<dbReference type="Pfam" id="PF08729">
    <property type="entry name" value="HUN"/>
    <property type="match status" value="1"/>
</dbReference>
<feature type="region of interest" description="Disordered" evidence="2">
    <location>
        <begin position="140"/>
        <end position="314"/>
    </location>
</feature>
<name>A0AAV5SYM8_9BILA</name>
<dbReference type="AlphaFoldDB" id="A0AAV5SYM8"/>
<feature type="coiled-coil region" evidence="1">
    <location>
        <begin position="881"/>
        <end position="929"/>
    </location>
</feature>
<feature type="compositionally biased region" description="Polar residues" evidence="2">
    <location>
        <begin position="451"/>
        <end position="470"/>
    </location>
</feature>
<keyword evidence="5" id="KW-1185">Reference proteome</keyword>
<sequence>RMDQEPSLSKKKHKKPTAEYSITTFELEKPRGNKFSSFDWAKVRKKLGDCESDEEDERFHDKDAVAIAKRLEAKYGNKKTKSGRKIRFNEEDFIEKSLGYDCEDDWIDDSEAYDELVPSTLDTKRGGFYVNRGPLEFVSIDDEFSDVESDDDEGRPKKSKKKEEKEKQRAPKRPDWKADEAKKKEEDKPKKRAVVISSSSSEEEREETRRVGGPPTLKKSKLSAPAAATAVAPVVKRSEEKRKEERAAEPRRMAGAPPSMLKKKSEPAVRPSLAGKPPSTAAVAAAARDVPVETVSSEDEVEVIEQPSSTQESAALPKDLNMDDVPNPVQIKIVQFHQLCVQQIKPGKKQVPQVVVDKAIEIQELTGRLGMKKSVRGLVLDRLAQLCGYSKPGLLTRINAQMNSRTTASGSALASTAATAAPATAATFTSQPAQRLAGGGGGAATGGGGVQPSTSTTSSMALSGESISSSTEDEEGAGGGGGPPILTPAVPARASVIGVKPPGVATAAVSSAAAAAAAAQTKEMVGKWTKDQVLSVLRQYPKLADGIAQLTTKYTFPGFCAQLAQSGLNVSAAPAAPAASATPAANGASSVPPSPAKSSVSTLSTTSSTAGPSTSSAPPPAAARLLSVVRPAASSAAAAAVPSPVRAVSATAAPAAAAAGGGISSSRLETAKKQYRSVGGKLTKDFESQLNMLLAHDHVKLMMENFKRTVVAKAKQEGVVGDRAMLFMDFNVHDTNIISGFEIFCQYGQKPFASSPIHYLAYLDDIMKRFYGSDARTDRLVRHFATTIPEMEAIRKLPEFTQISAQFSQKETALKRGGGAASSSPAPKLTPKQPQLTPSTSQQLQLQQTQQEKAALQLQQQLKNLTPQALQELLGSSQGASAQQLQQLALLQQILQQQQQQQNEAAAKKAKEEEDRRRAIATMKAVEAEKKRREK</sequence>
<keyword evidence="1" id="KW-0175">Coiled coil</keyword>
<feature type="compositionally biased region" description="Acidic residues" evidence="2">
    <location>
        <begin position="140"/>
        <end position="153"/>
    </location>
</feature>
<accession>A0AAV5SYM8</accession>
<feature type="non-terminal residue" evidence="4">
    <location>
        <position position="1"/>
    </location>
</feature>
<dbReference type="PANTHER" id="PTHR21669">
    <property type="entry name" value="CAPZ-INTERACTING PROTEIN AND RELATED PROTEINS"/>
    <property type="match status" value="1"/>
</dbReference>
<feature type="non-terminal residue" evidence="4">
    <location>
        <position position="935"/>
    </location>
</feature>
<feature type="compositionally biased region" description="Basic and acidic residues" evidence="2">
    <location>
        <begin position="236"/>
        <end position="252"/>
    </location>
</feature>
<evidence type="ECO:0000256" key="1">
    <source>
        <dbReference type="SAM" id="Coils"/>
    </source>
</evidence>
<feature type="compositionally biased region" description="Low complexity" evidence="2">
    <location>
        <begin position="829"/>
        <end position="848"/>
    </location>
</feature>
<reference evidence="4" key="1">
    <citation type="submission" date="2023-10" db="EMBL/GenBank/DDBJ databases">
        <title>Genome assembly of Pristionchus species.</title>
        <authorList>
            <person name="Yoshida K."/>
            <person name="Sommer R.J."/>
        </authorList>
    </citation>
    <scope>NUCLEOTIDE SEQUENCE</scope>
    <source>
        <strain evidence="4">RS0144</strain>
    </source>
</reference>
<evidence type="ECO:0000313" key="5">
    <source>
        <dbReference type="Proteomes" id="UP001432027"/>
    </source>
</evidence>
<feature type="region of interest" description="Disordered" evidence="2">
    <location>
        <begin position="581"/>
        <end position="620"/>
    </location>
</feature>